<keyword evidence="3" id="KW-1185">Reference proteome</keyword>
<protein>
    <recommendedName>
        <fullName evidence="4">Formylglycine-generating enzyme required for sulfatase activity</fullName>
    </recommendedName>
</protein>
<dbReference type="Proteomes" id="UP000253426">
    <property type="component" value="Unassembled WGS sequence"/>
</dbReference>
<gene>
    <name evidence="2" type="ORF">DES53_10611</name>
</gene>
<accession>A0A366HHS3</accession>
<evidence type="ECO:0000313" key="2">
    <source>
        <dbReference type="EMBL" id="RBP42307.1"/>
    </source>
</evidence>
<keyword evidence="1" id="KW-0732">Signal</keyword>
<reference evidence="2 3" key="1">
    <citation type="submission" date="2018-06" db="EMBL/GenBank/DDBJ databases">
        <title>Genomic Encyclopedia of Type Strains, Phase IV (KMG-IV): sequencing the most valuable type-strain genomes for metagenomic binning, comparative biology and taxonomic classification.</title>
        <authorList>
            <person name="Goeker M."/>
        </authorList>
    </citation>
    <scope>NUCLEOTIDE SEQUENCE [LARGE SCALE GENOMIC DNA]</scope>
    <source>
        <strain evidence="2 3">DSM 25532</strain>
    </source>
</reference>
<feature type="signal peptide" evidence="1">
    <location>
        <begin position="1"/>
        <end position="24"/>
    </location>
</feature>
<dbReference type="EMBL" id="QNRR01000006">
    <property type="protein sequence ID" value="RBP42307.1"/>
    <property type="molecule type" value="Genomic_DNA"/>
</dbReference>
<organism evidence="2 3">
    <name type="scientific">Roseimicrobium gellanilyticum</name>
    <dbReference type="NCBI Taxonomy" id="748857"/>
    <lineage>
        <taxon>Bacteria</taxon>
        <taxon>Pseudomonadati</taxon>
        <taxon>Verrucomicrobiota</taxon>
        <taxon>Verrucomicrobiia</taxon>
        <taxon>Verrucomicrobiales</taxon>
        <taxon>Verrucomicrobiaceae</taxon>
        <taxon>Roseimicrobium</taxon>
    </lineage>
</organism>
<feature type="chain" id="PRO_5016761271" description="Formylglycine-generating enzyme required for sulfatase activity" evidence="1">
    <location>
        <begin position="25"/>
        <end position="322"/>
    </location>
</feature>
<evidence type="ECO:0008006" key="4">
    <source>
        <dbReference type="Google" id="ProtNLM"/>
    </source>
</evidence>
<proteinExistence type="predicted"/>
<name>A0A366HHS3_9BACT</name>
<evidence type="ECO:0000256" key="1">
    <source>
        <dbReference type="SAM" id="SignalP"/>
    </source>
</evidence>
<sequence>MMKSLLSRTALLAAPLLLAGSLAAQLTPAGVSISNRNGNFNTPGGISSLTTPGTGLSKPDVYGVNQKPGSCPQYPWKTGIVTTIFWVGELATEKNPVPNTASSWDPKWMKTFGGYDCPDEDKSVTNFKPAKFTPMQNPFYFALPYNDVIDHDTHKEEAKKVIPWFKGTFKREGRSVLEDRWIAIRFGSRVCYAQWGDCGPFVTDDADYVFGNARPKNPKNNGAGLDISPAVRDYLDFRSGQSVDWKFVEEDDVPDGPWKTWGTNNPFSMAYQRKELGKLPTAGVAAANDARPVSQSEIDRIQELRRQRDLWFQNGGAAKAGK</sequence>
<comment type="caution">
    <text evidence="2">The sequence shown here is derived from an EMBL/GenBank/DDBJ whole genome shotgun (WGS) entry which is preliminary data.</text>
</comment>
<dbReference type="AlphaFoldDB" id="A0A366HHS3"/>
<evidence type="ECO:0000313" key="3">
    <source>
        <dbReference type="Proteomes" id="UP000253426"/>
    </source>
</evidence>